<evidence type="ECO:0000256" key="3">
    <source>
        <dbReference type="ARBA" id="ARBA00022490"/>
    </source>
</evidence>
<evidence type="ECO:0000313" key="6">
    <source>
        <dbReference type="EMBL" id="KAK3942805.1"/>
    </source>
</evidence>
<evidence type="ECO:0000259" key="5">
    <source>
        <dbReference type="PROSITE" id="PS50263"/>
    </source>
</evidence>
<dbReference type="GO" id="GO:0005737">
    <property type="term" value="C:cytoplasm"/>
    <property type="evidence" value="ECO:0007669"/>
    <property type="project" value="UniProtKB-SubCell"/>
</dbReference>
<keyword evidence="7" id="KW-1185">Reference proteome</keyword>
<dbReference type="Gene3D" id="3.60.110.10">
    <property type="entry name" value="Carbon-nitrogen hydrolase"/>
    <property type="match status" value="1"/>
</dbReference>
<feature type="domain" description="CN hydrolase" evidence="5">
    <location>
        <begin position="2"/>
        <end position="253"/>
    </location>
</feature>
<comment type="similarity">
    <text evidence="2">Belongs to the carbon-nitrogen hydrolase superfamily. NIT1/NIT2 family.</text>
</comment>
<evidence type="ECO:0000256" key="4">
    <source>
        <dbReference type="ARBA" id="ARBA00022801"/>
    </source>
</evidence>
<gene>
    <name evidence="6" type="ORF">QBC46DRAFT_378883</name>
</gene>
<dbReference type="SUPFAM" id="SSF56317">
    <property type="entry name" value="Carbon-nitrogen hydrolase"/>
    <property type="match status" value="1"/>
</dbReference>
<comment type="caution">
    <text evidence="6">The sequence shown here is derived from an EMBL/GenBank/DDBJ whole genome shotgun (WGS) entry which is preliminary data.</text>
</comment>
<dbReference type="InterPro" id="IPR045254">
    <property type="entry name" value="Nit1/2_C-N_Hydrolase"/>
</dbReference>
<name>A0AAN6NBN4_9PEZI</name>
<organism evidence="6 7">
    <name type="scientific">Diplogelasinospora grovesii</name>
    <dbReference type="NCBI Taxonomy" id="303347"/>
    <lineage>
        <taxon>Eukaryota</taxon>
        <taxon>Fungi</taxon>
        <taxon>Dikarya</taxon>
        <taxon>Ascomycota</taxon>
        <taxon>Pezizomycotina</taxon>
        <taxon>Sordariomycetes</taxon>
        <taxon>Sordariomycetidae</taxon>
        <taxon>Sordariales</taxon>
        <taxon>Diplogelasinosporaceae</taxon>
        <taxon>Diplogelasinospora</taxon>
    </lineage>
</organism>
<dbReference type="InterPro" id="IPR003010">
    <property type="entry name" value="C-N_Hydrolase"/>
</dbReference>
<sequence>MAIVAVGQMTSTASMAHNLKQCQLLVKKAVKAGAKALFLPEASDWISSSPQETLSLVKPVTESPFVLGLQAEAKREKLPIHVGIHEPGSDPQKVKNTVVWIDENGEITQRYQKIHLFDVEIKDGPVLKESNSVEPGTKILPPFQTPVGKVASTICFDLRFPEITLALKRQGAEIITFPSAFTVPTGKDHWEILLRARAIETQCYVIAAAQVGKHNEMRTSYGHSMIVDPWGRILADVGGKEDEPEIATATIDRELLKKIKTEMPLLRRTDVYPEV</sequence>
<dbReference type="AlphaFoldDB" id="A0AAN6NBN4"/>
<dbReference type="Proteomes" id="UP001303473">
    <property type="component" value="Unassembled WGS sequence"/>
</dbReference>
<dbReference type="CDD" id="cd07572">
    <property type="entry name" value="nit"/>
    <property type="match status" value="1"/>
</dbReference>
<dbReference type="PANTHER" id="PTHR23088:SF27">
    <property type="entry name" value="DEAMINATED GLUTATHIONE AMIDASE"/>
    <property type="match status" value="1"/>
</dbReference>
<evidence type="ECO:0000313" key="7">
    <source>
        <dbReference type="Proteomes" id="UP001303473"/>
    </source>
</evidence>
<proteinExistence type="inferred from homology"/>
<keyword evidence="4 6" id="KW-0378">Hydrolase</keyword>
<dbReference type="Pfam" id="PF00795">
    <property type="entry name" value="CN_hydrolase"/>
    <property type="match status" value="1"/>
</dbReference>
<evidence type="ECO:0000256" key="2">
    <source>
        <dbReference type="ARBA" id="ARBA00010613"/>
    </source>
</evidence>
<dbReference type="EMBL" id="MU853770">
    <property type="protein sequence ID" value="KAK3942805.1"/>
    <property type="molecule type" value="Genomic_DNA"/>
</dbReference>
<dbReference type="GO" id="GO:0016811">
    <property type="term" value="F:hydrolase activity, acting on carbon-nitrogen (but not peptide) bonds, in linear amides"/>
    <property type="evidence" value="ECO:0007669"/>
    <property type="project" value="InterPro"/>
</dbReference>
<dbReference type="PROSITE" id="PS50263">
    <property type="entry name" value="CN_HYDROLASE"/>
    <property type="match status" value="1"/>
</dbReference>
<evidence type="ECO:0000256" key="1">
    <source>
        <dbReference type="ARBA" id="ARBA00004496"/>
    </source>
</evidence>
<dbReference type="FunFam" id="3.60.110.10:FF:000024">
    <property type="entry name" value="Deaminated glutathione amidase"/>
    <property type="match status" value="1"/>
</dbReference>
<accession>A0AAN6NBN4</accession>
<dbReference type="InterPro" id="IPR036526">
    <property type="entry name" value="C-N_Hydrolase_sf"/>
</dbReference>
<dbReference type="PANTHER" id="PTHR23088">
    <property type="entry name" value="NITRILASE-RELATED"/>
    <property type="match status" value="1"/>
</dbReference>
<comment type="subcellular location">
    <subcellularLocation>
        <location evidence="1">Cytoplasm</location>
    </subcellularLocation>
</comment>
<reference evidence="7" key="1">
    <citation type="journal article" date="2023" name="Mol. Phylogenet. Evol.">
        <title>Genome-scale phylogeny and comparative genomics of the fungal order Sordariales.</title>
        <authorList>
            <person name="Hensen N."/>
            <person name="Bonometti L."/>
            <person name="Westerberg I."/>
            <person name="Brannstrom I.O."/>
            <person name="Guillou S."/>
            <person name="Cros-Aarteil S."/>
            <person name="Calhoun S."/>
            <person name="Haridas S."/>
            <person name="Kuo A."/>
            <person name="Mondo S."/>
            <person name="Pangilinan J."/>
            <person name="Riley R."/>
            <person name="LaButti K."/>
            <person name="Andreopoulos B."/>
            <person name="Lipzen A."/>
            <person name="Chen C."/>
            <person name="Yan M."/>
            <person name="Daum C."/>
            <person name="Ng V."/>
            <person name="Clum A."/>
            <person name="Steindorff A."/>
            <person name="Ohm R.A."/>
            <person name="Martin F."/>
            <person name="Silar P."/>
            <person name="Natvig D.O."/>
            <person name="Lalanne C."/>
            <person name="Gautier V."/>
            <person name="Ament-Velasquez S.L."/>
            <person name="Kruys A."/>
            <person name="Hutchinson M.I."/>
            <person name="Powell A.J."/>
            <person name="Barry K."/>
            <person name="Miller A.N."/>
            <person name="Grigoriev I.V."/>
            <person name="Debuchy R."/>
            <person name="Gladieux P."/>
            <person name="Hiltunen Thoren M."/>
            <person name="Johannesson H."/>
        </authorList>
    </citation>
    <scope>NUCLEOTIDE SEQUENCE [LARGE SCALE GENOMIC DNA]</scope>
    <source>
        <strain evidence="7">CBS 340.73</strain>
    </source>
</reference>
<keyword evidence="3" id="KW-0963">Cytoplasm</keyword>
<protein>
    <submittedName>
        <fullName evidence="6">Carbon-nitrogen hydrolase</fullName>
    </submittedName>
</protein>